<dbReference type="AlphaFoldDB" id="A0A6F8ZDU8"/>
<name>A0A6F8ZDU8_9FIRM</name>
<dbReference type="InterPro" id="IPR042094">
    <property type="entry name" value="T2SS_GspF_sf"/>
</dbReference>
<evidence type="ECO:0000256" key="4">
    <source>
        <dbReference type="ARBA" id="ARBA00022989"/>
    </source>
</evidence>
<accession>A0A6F8ZDU8</accession>
<dbReference type="Gene3D" id="1.20.81.30">
    <property type="entry name" value="Type II secretion system (T2SS), domain F"/>
    <property type="match status" value="1"/>
</dbReference>
<keyword evidence="3 6" id="KW-0812">Transmembrane</keyword>
<evidence type="ECO:0000256" key="3">
    <source>
        <dbReference type="ARBA" id="ARBA00022692"/>
    </source>
</evidence>
<keyword evidence="9" id="KW-1185">Reference proteome</keyword>
<feature type="transmembrane region" description="Helical" evidence="6">
    <location>
        <begin position="244"/>
        <end position="263"/>
    </location>
</feature>
<reference evidence="8 9" key="1">
    <citation type="submission" date="2020-02" db="EMBL/GenBank/DDBJ databases">
        <authorList>
            <person name="Hogendoorn C."/>
        </authorList>
    </citation>
    <scope>NUCLEOTIDE SEQUENCE [LARGE SCALE GENOMIC DNA]</scope>
    <source>
        <strain evidence="8">R501</strain>
    </source>
</reference>
<keyword evidence="2" id="KW-1003">Cell membrane</keyword>
<dbReference type="Pfam" id="PF00482">
    <property type="entry name" value="T2SSF"/>
    <property type="match status" value="1"/>
</dbReference>
<evidence type="ECO:0000313" key="8">
    <source>
        <dbReference type="EMBL" id="CAB1128101.1"/>
    </source>
</evidence>
<dbReference type="PANTHER" id="PTHR35007:SF1">
    <property type="entry name" value="PILUS ASSEMBLY PROTEIN"/>
    <property type="match status" value="1"/>
</dbReference>
<feature type="domain" description="Type II secretion system protein GspF" evidence="7">
    <location>
        <begin position="135"/>
        <end position="259"/>
    </location>
</feature>
<sequence length="304" mass="33628">MGAAAPGVLTALWVLALGLGWAGWRSWQDRKAVRRRLARLVRGSRVELPWWRQAVERYRRRWRRSQRAASLHLRAEEYWGAIALAVLVPGLLGLLWRGPAGGLILALAGGGGTVAWFRARQARWFAQGEAELPEFFRGVSSAMRAGSSLPQALALVAEETPEPLKGEVERVLRRQSLGYGFDEVLTELAERLPSRDLNLAVTAIMVQREVGGSLATVLDSIVEAIVDRQRLRNEIRTLTAQGRLSGWILTLLPPALGLAIWFLDPAYLLPFLSARAGLLTLVYVVVSLALGFYVIRLIIRRTGG</sequence>
<evidence type="ECO:0000256" key="6">
    <source>
        <dbReference type="SAM" id="Phobius"/>
    </source>
</evidence>
<evidence type="ECO:0000256" key="5">
    <source>
        <dbReference type="ARBA" id="ARBA00023136"/>
    </source>
</evidence>
<dbReference type="KEGG" id="hfv:R50_0595"/>
<dbReference type="EMBL" id="LR778114">
    <property type="protein sequence ID" value="CAB1128101.1"/>
    <property type="molecule type" value="Genomic_DNA"/>
</dbReference>
<dbReference type="GO" id="GO:0005886">
    <property type="term" value="C:plasma membrane"/>
    <property type="evidence" value="ECO:0007669"/>
    <property type="project" value="UniProtKB-SubCell"/>
</dbReference>
<feature type="transmembrane region" description="Helical" evidence="6">
    <location>
        <begin position="275"/>
        <end position="299"/>
    </location>
</feature>
<protein>
    <submittedName>
        <fullName evidence="8">Flp pilus assembly protein TadB</fullName>
    </submittedName>
</protein>
<comment type="subcellular location">
    <subcellularLocation>
        <location evidence="1">Cell membrane</location>
        <topology evidence="1">Multi-pass membrane protein</topology>
    </subcellularLocation>
</comment>
<dbReference type="PANTHER" id="PTHR35007">
    <property type="entry name" value="INTEGRAL MEMBRANE PROTEIN-RELATED"/>
    <property type="match status" value="1"/>
</dbReference>
<dbReference type="Proteomes" id="UP000503399">
    <property type="component" value="Chromosome"/>
</dbReference>
<feature type="transmembrane region" description="Helical" evidence="6">
    <location>
        <begin position="102"/>
        <end position="119"/>
    </location>
</feature>
<feature type="transmembrane region" description="Helical" evidence="6">
    <location>
        <begin position="6"/>
        <end position="27"/>
    </location>
</feature>
<evidence type="ECO:0000259" key="7">
    <source>
        <dbReference type="Pfam" id="PF00482"/>
    </source>
</evidence>
<dbReference type="InterPro" id="IPR018076">
    <property type="entry name" value="T2SS_GspF_dom"/>
</dbReference>
<proteinExistence type="predicted"/>
<evidence type="ECO:0000256" key="2">
    <source>
        <dbReference type="ARBA" id="ARBA00022475"/>
    </source>
</evidence>
<evidence type="ECO:0000256" key="1">
    <source>
        <dbReference type="ARBA" id="ARBA00004651"/>
    </source>
</evidence>
<gene>
    <name evidence="8" type="ORF">R50_0595</name>
</gene>
<organism evidence="8 9">
    <name type="scientific">Candidatus Hydrogenisulfobacillus filiaventi</name>
    <dbReference type="NCBI Taxonomy" id="2707344"/>
    <lineage>
        <taxon>Bacteria</taxon>
        <taxon>Bacillati</taxon>
        <taxon>Bacillota</taxon>
        <taxon>Clostridia</taxon>
        <taxon>Eubacteriales</taxon>
        <taxon>Clostridiales Family XVII. Incertae Sedis</taxon>
        <taxon>Candidatus Hydrogenisulfobacillus</taxon>
    </lineage>
</organism>
<keyword evidence="4 6" id="KW-1133">Transmembrane helix</keyword>
<evidence type="ECO:0000313" key="9">
    <source>
        <dbReference type="Proteomes" id="UP000503399"/>
    </source>
</evidence>
<keyword evidence="5 6" id="KW-0472">Membrane</keyword>
<feature type="transmembrane region" description="Helical" evidence="6">
    <location>
        <begin position="78"/>
        <end position="96"/>
    </location>
</feature>